<accession>A0AAF0CCG6</accession>
<dbReference type="EMBL" id="CP059733">
    <property type="protein sequence ID" value="WDE08443.1"/>
    <property type="molecule type" value="Genomic_DNA"/>
</dbReference>
<organism evidence="2 3">
    <name type="scientific">Thalassomonas viridans</name>
    <dbReference type="NCBI Taxonomy" id="137584"/>
    <lineage>
        <taxon>Bacteria</taxon>
        <taxon>Pseudomonadati</taxon>
        <taxon>Pseudomonadota</taxon>
        <taxon>Gammaproteobacteria</taxon>
        <taxon>Alteromonadales</taxon>
        <taxon>Colwelliaceae</taxon>
        <taxon>Thalassomonas</taxon>
    </lineage>
</organism>
<reference evidence="2 3" key="1">
    <citation type="journal article" date="2015" name="Genome Announc.">
        <title>Draft Genome Sequences of Marine Isolates of Thalassomonas viridans and Thalassomonas actiniarum.</title>
        <authorList>
            <person name="Olonade I."/>
            <person name="van Zyl L.J."/>
            <person name="Trindade M."/>
        </authorList>
    </citation>
    <scope>NUCLEOTIDE SEQUENCE [LARGE SCALE GENOMIC DNA]</scope>
    <source>
        <strain evidence="2 3">XOM25</strain>
    </source>
</reference>
<dbReference type="InterPro" id="IPR016181">
    <property type="entry name" value="Acyl_CoA_acyltransferase"/>
</dbReference>
<dbReference type="Proteomes" id="UP000032352">
    <property type="component" value="Chromosome"/>
</dbReference>
<protein>
    <submittedName>
        <fullName evidence="2">GNAT family N-acetyltransferase</fullName>
    </submittedName>
</protein>
<dbReference type="KEGG" id="tvd:SG34_028635"/>
<evidence type="ECO:0000259" key="1">
    <source>
        <dbReference type="PROSITE" id="PS51186"/>
    </source>
</evidence>
<dbReference type="Gene3D" id="3.40.630.30">
    <property type="match status" value="1"/>
</dbReference>
<sequence>MNIQGKKIILRAIEESDLVTLHKWANDPELQDTMGAIHFPSSMDFHKRWFDRLKDDQLNQRFAIEAPDLGLIGLSSIINIDWRNNHAWHGVMIGDKNTRGKGYGVDAVMATMRYAFDELHLQRLDGSMIEYNTISIKSYCGEKLGWKEEGRRRNYYFRRGRYWDQIVVGITVDDYRELIAKTHYWDEN</sequence>
<feature type="domain" description="N-acetyltransferase" evidence="1">
    <location>
        <begin position="8"/>
        <end position="173"/>
    </location>
</feature>
<dbReference type="PANTHER" id="PTHR43415">
    <property type="entry name" value="SPERMIDINE N(1)-ACETYLTRANSFERASE"/>
    <property type="match status" value="1"/>
</dbReference>
<dbReference type="RefSeq" id="WP_044842504.1">
    <property type="nucleotide sequence ID" value="NZ_CP059733.1"/>
</dbReference>
<name>A0AAF0CCG6_9GAMM</name>
<dbReference type="GO" id="GO:0016747">
    <property type="term" value="F:acyltransferase activity, transferring groups other than amino-acyl groups"/>
    <property type="evidence" value="ECO:0007669"/>
    <property type="project" value="InterPro"/>
</dbReference>
<dbReference type="InterPro" id="IPR000182">
    <property type="entry name" value="GNAT_dom"/>
</dbReference>
<evidence type="ECO:0000313" key="3">
    <source>
        <dbReference type="Proteomes" id="UP000032352"/>
    </source>
</evidence>
<dbReference type="SUPFAM" id="SSF55729">
    <property type="entry name" value="Acyl-CoA N-acyltransferases (Nat)"/>
    <property type="match status" value="1"/>
</dbReference>
<gene>
    <name evidence="2" type="ORF">SG34_028635</name>
</gene>
<evidence type="ECO:0000313" key="2">
    <source>
        <dbReference type="EMBL" id="WDE08443.1"/>
    </source>
</evidence>
<dbReference type="Pfam" id="PF13302">
    <property type="entry name" value="Acetyltransf_3"/>
    <property type="match status" value="1"/>
</dbReference>
<proteinExistence type="predicted"/>
<dbReference type="PROSITE" id="PS51186">
    <property type="entry name" value="GNAT"/>
    <property type="match status" value="1"/>
</dbReference>
<dbReference type="AlphaFoldDB" id="A0AAF0CCG6"/>
<dbReference type="PANTHER" id="PTHR43415:SF3">
    <property type="entry name" value="GNAT-FAMILY ACETYLTRANSFERASE"/>
    <property type="match status" value="1"/>
</dbReference>
<keyword evidence="3" id="KW-1185">Reference proteome</keyword>
<reference evidence="2 3" key="2">
    <citation type="journal article" date="2022" name="Mar. Drugs">
        <title>Bioassay-Guided Fractionation Leads to the Detection of Cholic Acid Generated by the Rare Thalassomonas sp.</title>
        <authorList>
            <person name="Pheiffer F."/>
            <person name="Schneider Y.K."/>
            <person name="Hansen E.H."/>
            <person name="Andersen J.H."/>
            <person name="Isaksson J."/>
            <person name="Busche T."/>
            <person name="R C."/>
            <person name="Kalinowski J."/>
            <person name="Zyl L.V."/>
            <person name="Trindade M."/>
        </authorList>
    </citation>
    <scope>NUCLEOTIDE SEQUENCE [LARGE SCALE GENOMIC DNA]</scope>
    <source>
        <strain evidence="2 3">XOM25</strain>
    </source>
</reference>